<feature type="region of interest" description="Disordered" evidence="1">
    <location>
        <begin position="161"/>
        <end position="250"/>
    </location>
</feature>
<sequence length="250" mass="27566">MASSSKIDLFSNFSCLDEIIQVIHQGSDKFVVTSSVTQDAWELHVSLECRQGRCWKGQWQVSDVRKIVGTKASEKMLHTFSGKLLDTIVKGDICIGDWNPKPNADINLTLGPSAKKPLHVSLIELSATDSAAYATRLLLKVAQNAQSRQCRLLATAADAASAPQLADKKRKADTEAEQDSYPPRPRGYRGPAEILRQHSSFGIHSDSQAPEVVKPPPKLKGASLANPNKKARRYQKLEFVDSDDEEKDDK</sequence>
<reference evidence="2 3" key="1">
    <citation type="journal article" date="2010" name="Nat. Biotechnol.">
        <title>Genome sequence of the model mushroom Schizophyllum commune.</title>
        <authorList>
            <person name="Ohm R.A."/>
            <person name="de Jong J.F."/>
            <person name="Lugones L.G."/>
            <person name="Aerts A."/>
            <person name="Kothe E."/>
            <person name="Stajich J.E."/>
            <person name="de Vries R.P."/>
            <person name="Record E."/>
            <person name="Levasseur A."/>
            <person name="Baker S.E."/>
            <person name="Bartholomew K.A."/>
            <person name="Coutinho P.M."/>
            <person name="Erdmann S."/>
            <person name="Fowler T.J."/>
            <person name="Gathman A.C."/>
            <person name="Lombard V."/>
            <person name="Henrissat B."/>
            <person name="Knabe N."/>
            <person name="Kuees U."/>
            <person name="Lilly W.W."/>
            <person name="Lindquist E."/>
            <person name="Lucas S."/>
            <person name="Magnuson J.K."/>
            <person name="Piumi F."/>
            <person name="Raudaskoski M."/>
            <person name="Salamov A."/>
            <person name="Schmutz J."/>
            <person name="Schwarze F.W.M.R."/>
            <person name="vanKuyk P.A."/>
            <person name="Horton J.S."/>
            <person name="Grigoriev I.V."/>
            <person name="Woesten H.A.B."/>
        </authorList>
    </citation>
    <scope>NUCLEOTIDE SEQUENCE [LARGE SCALE GENOMIC DNA]</scope>
    <source>
        <strain evidence="3">H4-8 / FGSC 9210</strain>
    </source>
</reference>
<evidence type="ECO:0000313" key="3">
    <source>
        <dbReference type="Proteomes" id="UP000007431"/>
    </source>
</evidence>
<evidence type="ECO:0000313" key="2">
    <source>
        <dbReference type="EMBL" id="EFI95235.1"/>
    </source>
</evidence>
<feature type="compositionally biased region" description="Acidic residues" evidence="1">
    <location>
        <begin position="240"/>
        <end position="250"/>
    </location>
</feature>
<protein>
    <submittedName>
        <fullName evidence="2">Uncharacterized protein</fullName>
    </submittedName>
</protein>
<name>D8Q9I4_SCHCM</name>
<dbReference type="OMA" id="RKCRLYP"/>
<dbReference type="RefSeq" id="XP_003030138.1">
    <property type="nucleotide sequence ID" value="XM_003030092.1"/>
</dbReference>
<dbReference type="AlphaFoldDB" id="D8Q9I4"/>
<dbReference type="HOGENOM" id="CLU_070857_0_0_1"/>
<proteinExistence type="predicted"/>
<keyword evidence="3" id="KW-1185">Reference proteome</keyword>
<feature type="non-terminal residue" evidence="2">
    <location>
        <position position="250"/>
    </location>
</feature>
<dbReference type="VEuPathDB" id="FungiDB:SCHCODRAFT_02508078"/>
<dbReference type="eggNOG" id="ENOG502SQ4F">
    <property type="taxonomic scope" value="Eukaryota"/>
</dbReference>
<dbReference type="EMBL" id="GL377308">
    <property type="protein sequence ID" value="EFI95235.1"/>
    <property type="molecule type" value="Genomic_DNA"/>
</dbReference>
<dbReference type="OrthoDB" id="3164380at2759"/>
<dbReference type="KEGG" id="scm:SCHCO_02508078"/>
<organism evidence="3">
    <name type="scientific">Schizophyllum commune (strain H4-8 / FGSC 9210)</name>
    <name type="common">Split gill fungus</name>
    <dbReference type="NCBI Taxonomy" id="578458"/>
    <lineage>
        <taxon>Eukaryota</taxon>
        <taxon>Fungi</taxon>
        <taxon>Dikarya</taxon>
        <taxon>Basidiomycota</taxon>
        <taxon>Agaricomycotina</taxon>
        <taxon>Agaricomycetes</taxon>
        <taxon>Agaricomycetidae</taxon>
        <taxon>Agaricales</taxon>
        <taxon>Schizophyllaceae</taxon>
        <taxon>Schizophyllum</taxon>
    </lineage>
</organism>
<dbReference type="InParanoid" id="D8Q9I4"/>
<accession>D8Q9I4</accession>
<feature type="compositionally biased region" description="Polar residues" evidence="1">
    <location>
        <begin position="197"/>
        <end position="208"/>
    </location>
</feature>
<dbReference type="GeneID" id="9588344"/>
<dbReference type="Proteomes" id="UP000007431">
    <property type="component" value="Unassembled WGS sequence"/>
</dbReference>
<gene>
    <name evidence="2" type="ORF">SCHCODRAFT_110598</name>
</gene>
<evidence type="ECO:0000256" key="1">
    <source>
        <dbReference type="SAM" id="MobiDB-lite"/>
    </source>
</evidence>